<dbReference type="AlphaFoldDB" id="A0AAN9SE47"/>
<comment type="caution">
    <text evidence="2">The sequence shown here is derived from an EMBL/GenBank/DDBJ whole genome shotgun (WGS) entry which is preliminary data.</text>
</comment>
<keyword evidence="1" id="KW-0472">Membrane</keyword>
<dbReference type="Proteomes" id="UP001386955">
    <property type="component" value="Unassembled WGS sequence"/>
</dbReference>
<organism evidence="2 3">
    <name type="scientific">Psophocarpus tetragonolobus</name>
    <name type="common">Winged bean</name>
    <name type="synonym">Dolichos tetragonolobus</name>
    <dbReference type="NCBI Taxonomy" id="3891"/>
    <lineage>
        <taxon>Eukaryota</taxon>
        <taxon>Viridiplantae</taxon>
        <taxon>Streptophyta</taxon>
        <taxon>Embryophyta</taxon>
        <taxon>Tracheophyta</taxon>
        <taxon>Spermatophyta</taxon>
        <taxon>Magnoliopsida</taxon>
        <taxon>eudicotyledons</taxon>
        <taxon>Gunneridae</taxon>
        <taxon>Pentapetalae</taxon>
        <taxon>rosids</taxon>
        <taxon>fabids</taxon>
        <taxon>Fabales</taxon>
        <taxon>Fabaceae</taxon>
        <taxon>Papilionoideae</taxon>
        <taxon>50 kb inversion clade</taxon>
        <taxon>NPAAA clade</taxon>
        <taxon>indigoferoid/millettioid clade</taxon>
        <taxon>Phaseoleae</taxon>
        <taxon>Psophocarpus</taxon>
    </lineage>
</organism>
<keyword evidence="3" id="KW-1185">Reference proteome</keyword>
<evidence type="ECO:0000313" key="3">
    <source>
        <dbReference type="Proteomes" id="UP001386955"/>
    </source>
</evidence>
<accession>A0AAN9SE47</accession>
<proteinExistence type="predicted"/>
<sequence length="185" mass="21709">MQSERQQHQSWRVHVTAKANNFRLRLRFAAATNRYKPTSFFRLSILLKLPKFALTINSHPTHQTHGPGFLTNRLIKIRPRWFKKKESNVPCLKDPISVGFWVMGFVPCLRQSISKHAQRGISMLAPVGSLLLLFGKLKIARLVNLVTFFSVLVGAIFYYQFFNFHHNFNYWPYVGRTWNKMVSLW</sequence>
<name>A0AAN9SE47_PSOTE</name>
<reference evidence="2 3" key="1">
    <citation type="submission" date="2024-01" db="EMBL/GenBank/DDBJ databases">
        <title>The genomes of 5 underutilized Papilionoideae crops provide insights into root nodulation and disease resistanc.</title>
        <authorList>
            <person name="Jiang F."/>
        </authorList>
    </citation>
    <scope>NUCLEOTIDE SEQUENCE [LARGE SCALE GENOMIC DNA]</scope>
    <source>
        <strain evidence="2">DUOXIRENSHENG_FW03</strain>
        <tissue evidence="2">Leaves</tissue>
    </source>
</reference>
<protein>
    <submittedName>
        <fullName evidence="2">Uncharacterized protein</fullName>
    </submittedName>
</protein>
<feature type="transmembrane region" description="Helical" evidence="1">
    <location>
        <begin position="142"/>
        <end position="161"/>
    </location>
</feature>
<gene>
    <name evidence="2" type="ORF">VNO78_15509</name>
</gene>
<keyword evidence="1" id="KW-1133">Transmembrane helix</keyword>
<keyword evidence="1" id="KW-0812">Transmembrane</keyword>
<dbReference type="EMBL" id="JAYMYS010000004">
    <property type="protein sequence ID" value="KAK7394968.1"/>
    <property type="molecule type" value="Genomic_DNA"/>
</dbReference>
<evidence type="ECO:0000313" key="2">
    <source>
        <dbReference type="EMBL" id="KAK7394968.1"/>
    </source>
</evidence>
<evidence type="ECO:0000256" key="1">
    <source>
        <dbReference type="SAM" id="Phobius"/>
    </source>
</evidence>